<keyword evidence="2" id="KW-1185">Reference proteome</keyword>
<proteinExistence type="predicted"/>
<dbReference type="Pfam" id="PF04445">
    <property type="entry name" value="SAM_MT"/>
    <property type="match status" value="1"/>
</dbReference>
<evidence type="ECO:0000313" key="1">
    <source>
        <dbReference type="EMBL" id="SEN43188.1"/>
    </source>
</evidence>
<evidence type="ECO:0000313" key="2">
    <source>
        <dbReference type="Proteomes" id="UP000199695"/>
    </source>
</evidence>
<dbReference type="RefSeq" id="WP_089969925.1">
    <property type="nucleotide sequence ID" value="NZ_FOCQ01000011.1"/>
</dbReference>
<dbReference type="GO" id="GO:0008990">
    <property type="term" value="F:rRNA (guanine-N2-)-methyltransferase activity"/>
    <property type="evidence" value="ECO:0007669"/>
    <property type="project" value="InterPro"/>
</dbReference>
<organism evidence="1 2">
    <name type="scientific">Lihuaxuella thermophila</name>
    <dbReference type="NCBI Taxonomy" id="1173111"/>
    <lineage>
        <taxon>Bacteria</taxon>
        <taxon>Bacillati</taxon>
        <taxon>Bacillota</taxon>
        <taxon>Bacilli</taxon>
        <taxon>Bacillales</taxon>
        <taxon>Thermoactinomycetaceae</taxon>
        <taxon>Lihuaxuella</taxon>
    </lineage>
</organism>
<dbReference type="STRING" id="1173111.SAMN05444955_11155"/>
<reference evidence="1 2" key="1">
    <citation type="submission" date="2016-10" db="EMBL/GenBank/DDBJ databases">
        <authorList>
            <person name="de Groot N.N."/>
        </authorList>
    </citation>
    <scope>NUCLEOTIDE SEQUENCE [LARGE SCALE GENOMIC DNA]</scope>
    <source>
        <strain evidence="1 2">DSM 46701</strain>
    </source>
</reference>
<sequence length="263" mass="29500">MFVTTSFHPGSKELHEARQLAGWLGVPFIMRGRDSLDDLFVRTGKKEAVIVAKQGWRYENHEGHQFFFHPNMSALRIKHLLKGEPDPLVTCSGMQPGDHVLDCTLGMGADAIVSSFVVGEQGKVVGLESQPVIAALVKQGLQTYQTDREYLNRAMRAIEVIRADYRTYLRECRDDSFDIILFDPMFRETVQASAAMQALKPLANPAPLDQGSVEEAVRVARKAVLLKERPKSGEFERLGFEIAKEASHYAWGVIRKEGRPDES</sequence>
<dbReference type="Proteomes" id="UP000199695">
    <property type="component" value="Unassembled WGS sequence"/>
</dbReference>
<accession>A0A1H8GIQ3</accession>
<dbReference type="OrthoDB" id="1653798at2"/>
<dbReference type="InterPro" id="IPR007536">
    <property type="entry name" value="16SrRNA_methylTrfase_J"/>
</dbReference>
<dbReference type="AlphaFoldDB" id="A0A1H8GIQ3"/>
<keyword evidence="1" id="KW-0808">Transferase</keyword>
<dbReference type="SUPFAM" id="SSF53335">
    <property type="entry name" value="S-adenosyl-L-methionine-dependent methyltransferases"/>
    <property type="match status" value="1"/>
</dbReference>
<keyword evidence="1" id="KW-0489">Methyltransferase</keyword>
<dbReference type="InterPro" id="IPR029063">
    <property type="entry name" value="SAM-dependent_MTases_sf"/>
</dbReference>
<dbReference type="PANTHER" id="PTHR36112">
    <property type="entry name" value="RIBOSOMAL RNA SMALL SUBUNIT METHYLTRANSFERASE J"/>
    <property type="match status" value="1"/>
</dbReference>
<name>A0A1H8GIQ3_9BACL</name>
<dbReference type="Gene3D" id="3.40.50.150">
    <property type="entry name" value="Vaccinia Virus protein VP39"/>
    <property type="match status" value="1"/>
</dbReference>
<dbReference type="PANTHER" id="PTHR36112:SF1">
    <property type="entry name" value="RIBOSOMAL RNA SMALL SUBUNIT METHYLTRANSFERASE J"/>
    <property type="match status" value="1"/>
</dbReference>
<protein>
    <submittedName>
        <fullName evidence="1">Putative SAM-dependent methyltransferase</fullName>
    </submittedName>
</protein>
<dbReference type="CDD" id="cd02440">
    <property type="entry name" value="AdoMet_MTases"/>
    <property type="match status" value="1"/>
</dbReference>
<dbReference type="EMBL" id="FOCQ01000011">
    <property type="protein sequence ID" value="SEN43188.1"/>
    <property type="molecule type" value="Genomic_DNA"/>
</dbReference>
<gene>
    <name evidence="1" type="ORF">SAMN05444955_11155</name>
</gene>